<evidence type="ECO:0000256" key="2">
    <source>
        <dbReference type="SAM" id="MobiDB-lite"/>
    </source>
</evidence>
<dbReference type="Proteomes" id="UP000187209">
    <property type="component" value="Unassembled WGS sequence"/>
</dbReference>
<dbReference type="EMBL" id="MPUH01000020">
    <property type="protein sequence ID" value="OMJ94863.1"/>
    <property type="molecule type" value="Genomic_DNA"/>
</dbReference>
<sequence length="803" mass="92777">MENNPSPEKLLNRPGRPGSAGLNDNIYAVNKKYPNAFPTFRPITGKGVVDMHSGSRQPKSPSVNRERLYEENISLKLKANSLQEENMKLRTKINQIEKDLNKKEDSEFTLVRTSSKSHLIPNLKQSIKDLKDQIKNKEDEIGLLKKSIKSTKLSEIEIEMQSYADECTRLRHHLEEIMIQKHISFASLDFEEKLFRQNMDINTLRQENIEYSQALSKAREDIVVVKDKISSIENPLKKRKKTSRKKQELQKLKSEILDIKEKIESDKIKYAENEKKLLEEAENLNKINDTISDKIQATEFKLQEQNIILEQLRTQMMNHEKDFKRSQTIDAPSLSTYRTKKLQNPPKLFQKIFSVVNKKQMITDVFFSLMDKNSNAMIDSDEIYQYMLANGCKVKKKYIQEALNLMASTNNSIPLTLFQEHYDKYEYKIVDEESSSEEVVEVPKKVVQKLSHHVVDNIMPEGPLIPEVTVGTRVIREEKKIKTVKLEEIKEVLDEIVMKMRAMKLPKSKLLSKVFGNDFNADEQIGIDALADMLSLCSMNFGNKEKNYLLARFLIEPEGVSEILEKSQKDLKSDILLISKRFTKLFTDWEVYTDQEAKQTMHSIFENLSKIKPHLSQNCSKHDLDHKGWIDFSTFQTIINNAGVKFSDREFDIWKLEIYPIKDINYISLLNSLKYSRPLESILKIICTKLNTLSTSPENLFNISSQGLITADDFIQGINKLNLDLTNDEILELLESVKYKDNKFSASVHINDLYKLLIQYGFIIQMITSSEDDETYRKSIEGMMIMNKSSSSSDSVSSGSDDN</sequence>
<reference evidence="4 5" key="1">
    <citation type="submission" date="2016-11" db="EMBL/GenBank/DDBJ databases">
        <title>The macronuclear genome of Stentor coeruleus: a giant cell with tiny introns.</title>
        <authorList>
            <person name="Slabodnick M."/>
            <person name="Ruby J.G."/>
            <person name="Reiff S.B."/>
            <person name="Swart E.C."/>
            <person name="Gosai S."/>
            <person name="Prabakaran S."/>
            <person name="Witkowska E."/>
            <person name="Larue G.E."/>
            <person name="Fisher S."/>
            <person name="Freeman R.M."/>
            <person name="Gunawardena J."/>
            <person name="Chu W."/>
            <person name="Stover N.A."/>
            <person name="Gregory B.D."/>
            <person name="Nowacki M."/>
            <person name="Derisi J."/>
            <person name="Roy S.W."/>
            <person name="Marshall W.F."/>
            <person name="Sood P."/>
        </authorList>
    </citation>
    <scope>NUCLEOTIDE SEQUENCE [LARGE SCALE GENOMIC DNA]</scope>
    <source>
        <strain evidence="4">WM001</strain>
    </source>
</reference>
<feature type="domain" description="EF-hand" evidence="3">
    <location>
        <begin position="358"/>
        <end position="393"/>
    </location>
</feature>
<evidence type="ECO:0000259" key="3">
    <source>
        <dbReference type="PROSITE" id="PS50222"/>
    </source>
</evidence>
<feature type="region of interest" description="Disordered" evidence="2">
    <location>
        <begin position="1"/>
        <end position="23"/>
    </location>
</feature>
<dbReference type="OrthoDB" id="304280at2759"/>
<proteinExistence type="predicted"/>
<evidence type="ECO:0000313" key="4">
    <source>
        <dbReference type="EMBL" id="OMJ94863.1"/>
    </source>
</evidence>
<evidence type="ECO:0000256" key="1">
    <source>
        <dbReference type="SAM" id="Coils"/>
    </source>
</evidence>
<comment type="caution">
    <text evidence="4">The sequence shown here is derived from an EMBL/GenBank/DDBJ whole genome shotgun (WGS) entry which is preliminary data.</text>
</comment>
<dbReference type="PROSITE" id="PS50222">
    <property type="entry name" value="EF_HAND_2"/>
    <property type="match status" value="1"/>
</dbReference>
<gene>
    <name evidence="4" type="ORF">SteCoe_1890</name>
</gene>
<dbReference type="InterPro" id="IPR011992">
    <property type="entry name" value="EF-hand-dom_pair"/>
</dbReference>
<accession>A0A1R2D0W1</accession>
<keyword evidence="5" id="KW-1185">Reference proteome</keyword>
<feature type="coiled-coil region" evidence="1">
    <location>
        <begin position="295"/>
        <end position="322"/>
    </location>
</feature>
<feature type="coiled-coil region" evidence="1">
    <location>
        <begin position="65"/>
        <end position="147"/>
    </location>
</feature>
<dbReference type="InterPro" id="IPR002048">
    <property type="entry name" value="EF_hand_dom"/>
</dbReference>
<feature type="coiled-coil region" evidence="1">
    <location>
        <begin position="201"/>
        <end position="269"/>
    </location>
</feature>
<dbReference type="SUPFAM" id="SSF47473">
    <property type="entry name" value="EF-hand"/>
    <property type="match status" value="2"/>
</dbReference>
<dbReference type="GO" id="GO:0005509">
    <property type="term" value="F:calcium ion binding"/>
    <property type="evidence" value="ECO:0007669"/>
    <property type="project" value="InterPro"/>
</dbReference>
<dbReference type="AlphaFoldDB" id="A0A1R2D0W1"/>
<protein>
    <recommendedName>
        <fullName evidence="3">EF-hand domain-containing protein</fullName>
    </recommendedName>
</protein>
<organism evidence="4 5">
    <name type="scientific">Stentor coeruleus</name>
    <dbReference type="NCBI Taxonomy" id="5963"/>
    <lineage>
        <taxon>Eukaryota</taxon>
        <taxon>Sar</taxon>
        <taxon>Alveolata</taxon>
        <taxon>Ciliophora</taxon>
        <taxon>Postciliodesmatophora</taxon>
        <taxon>Heterotrichea</taxon>
        <taxon>Heterotrichida</taxon>
        <taxon>Stentoridae</taxon>
        <taxon>Stentor</taxon>
    </lineage>
</organism>
<evidence type="ECO:0000313" key="5">
    <source>
        <dbReference type="Proteomes" id="UP000187209"/>
    </source>
</evidence>
<name>A0A1R2D0W1_9CILI</name>
<keyword evidence="1" id="KW-0175">Coiled coil</keyword>